<keyword evidence="2" id="KW-1185">Reference proteome</keyword>
<protein>
    <recommendedName>
        <fullName evidence="3">Phage derived protein Gp49-like (DUF891)</fullName>
    </recommendedName>
</protein>
<organism evidence="1 2">
    <name type="scientific">Caloramator mitchellensis</name>
    <dbReference type="NCBI Taxonomy" id="908809"/>
    <lineage>
        <taxon>Bacteria</taxon>
        <taxon>Bacillati</taxon>
        <taxon>Bacillota</taxon>
        <taxon>Clostridia</taxon>
        <taxon>Eubacteriales</taxon>
        <taxon>Clostridiaceae</taxon>
        <taxon>Caloramator</taxon>
    </lineage>
</organism>
<comment type="caution">
    <text evidence="1">The sequence shown here is derived from an EMBL/GenBank/DDBJ whole genome shotgun (WGS) entry which is preliminary data.</text>
</comment>
<evidence type="ECO:0008006" key="3">
    <source>
        <dbReference type="Google" id="ProtNLM"/>
    </source>
</evidence>
<evidence type="ECO:0000313" key="1">
    <source>
        <dbReference type="EMBL" id="KRQ86532.1"/>
    </source>
</evidence>
<dbReference type="AlphaFoldDB" id="A0A0R3JZG0"/>
<accession>A0A0R3JZG0</accession>
<dbReference type="Proteomes" id="UP000052015">
    <property type="component" value="Unassembled WGS sequence"/>
</dbReference>
<evidence type="ECO:0000313" key="2">
    <source>
        <dbReference type="Proteomes" id="UP000052015"/>
    </source>
</evidence>
<proteinExistence type="predicted"/>
<sequence>MYVIGNIIYPEQFNTHKILIHQKCQEELMDILEKSGFKQKFNSLYRQRLKFLEERGTECYQKFDWFEILKNTNGLYAMRFKSLKNLRIIFKFTDDNRKNIAILLCSFEEKSKKDYKEAIVQANKRFEEISDLLR</sequence>
<dbReference type="OrthoDB" id="1957418at2"/>
<reference evidence="1 2" key="1">
    <citation type="submission" date="2015-09" db="EMBL/GenBank/DDBJ databases">
        <title>Draft genome sequence of a Caloramator mitchellensis, a moderate thermophile from the Great Artesian Basin of Australia.</title>
        <authorList>
            <person name="Patel B.K."/>
        </authorList>
    </citation>
    <scope>NUCLEOTIDE SEQUENCE [LARGE SCALE GENOMIC DNA]</scope>
    <source>
        <strain evidence="1 2">VF08</strain>
    </source>
</reference>
<dbReference type="RefSeq" id="WP_057979066.1">
    <property type="nucleotide sequence ID" value="NZ_LKHP01000009.1"/>
</dbReference>
<dbReference type="EMBL" id="LKHP01000009">
    <property type="protein sequence ID" value="KRQ86532.1"/>
    <property type="molecule type" value="Genomic_DNA"/>
</dbReference>
<gene>
    <name evidence="1" type="ORF">ABG79_01741</name>
</gene>
<name>A0A0R3JZG0_CALMK</name>
<dbReference type="STRING" id="908809.ABG79_01741"/>